<dbReference type="GO" id="GO:0046872">
    <property type="term" value="F:metal ion binding"/>
    <property type="evidence" value="ECO:0007669"/>
    <property type="project" value="UniProtKB-KW"/>
</dbReference>
<dbReference type="InterPro" id="IPR017900">
    <property type="entry name" value="4Fe4S_Fe_S_CS"/>
</dbReference>
<keyword evidence="3" id="KW-0411">Iron-sulfur</keyword>
<evidence type="ECO:0000256" key="3">
    <source>
        <dbReference type="ARBA" id="ARBA00023014"/>
    </source>
</evidence>
<dbReference type="Proteomes" id="UP000770889">
    <property type="component" value="Unassembled WGS sequence"/>
</dbReference>
<dbReference type="PROSITE" id="PS00198">
    <property type="entry name" value="4FE4S_FER_1"/>
    <property type="match status" value="1"/>
</dbReference>
<keyword evidence="2" id="KW-0408">Iron</keyword>
<evidence type="ECO:0000256" key="2">
    <source>
        <dbReference type="ARBA" id="ARBA00023004"/>
    </source>
</evidence>
<organism evidence="5 6">
    <name type="scientific">Candidatus Thiodiazotropha taylori</name>
    <dbReference type="NCBI Taxonomy" id="2792791"/>
    <lineage>
        <taxon>Bacteria</taxon>
        <taxon>Pseudomonadati</taxon>
        <taxon>Pseudomonadota</taxon>
        <taxon>Gammaproteobacteria</taxon>
        <taxon>Chromatiales</taxon>
        <taxon>Sedimenticolaceae</taxon>
        <taxon>Candidatus Thiodiazotropha</taxon>
    </lineage>
</organism>
<sequence>MNSQYHSGVERRPVFLPRSSLQALFTVLQQAGYRIYGPTVRDGAIQIDYLESPDALPRGVTNDQQPGHYRLQTGDSQRLFDWNHGPQALKPLCFAPREVLWQEQMEPHGFQRTLPEVTPTAVIGVRACDIAALLIQDHHFELEMRPDPHYQQRRERLLLIGVDCAHSASTCFCASTGDGPALGGGYDIGMAELEEGFLIWHQSEKGEAITRQLALERADDAQLEAMLQASDRAAKEQQRQLPGSDALQHLYKRLEHAHWDQVAERCLSCGNCTAVCPTCFCYQVDHEMALTGDAAEMVRSWDSCFSPTHSDMGHFQVRSSIKHRYRQWLTHKLAGWQVQQRRIGCTGCGRCIAWCPVGIDLTQEVTAVLEEGSLDV</sequence>
<keyword evidence="1" id="KW-0479">Metal-binding</keyword>
<evidence type="ECO:0000313" key="6">
    <source>
        <dbReference type="Proteomes" id="UP000770889"/>
    </source>
</evidence>
<name>A0A944M773_9GAMM</name>
<proteinExistence type="predicted"/>
<dbReference type="PANTHER" id="PTHR40447">
    <property type="entry name" value="ANAEROBIC SULFITE REDUCTASE SUBUNIT A"/>
    <property type="match status" value="1"/>
</dbReference>
<dbReference type="AlphaFoldDB" id="A0A944M773"/>
<dbReference type="PROSITE" id="PS51379">
    <property type="entry name" value="4FE4S_FER_2"/>
    <property type="match status" value="2"/>
</dbReference>
<dbReference type="EMBL" id="JAHHGM010000004">
    <property type="protein sequence ID" value="MBT2988375.1"/>
    <property type="molecule type" value="Genomic_DNA"/>
</dbReference>
<feature type="domain" description="4Fe-4S ferredoxin-type" evidence="4">
    <location>
        <begin position="334"/>
        <end position="364"/>
    </location>
</feature>
<dbReference type="GO" id="GO:0051536">
    <property type="term" value="F:iron-sulfur cluster binding"/>
    <property type="evidence" value="ECO:0007669"/>
    <property type="project" value="UniProtKB-KW"/>
</dbReference>
<dbReference type="InterPro" id="IPR017896">
    <property type="entry name" value="4Fe4S_Fe-S-bd"/>
</dbReference>
<protein>
    <submittedName>
        <fullName evidence="5">4Fe-4S dicluster domain-containing protein</fullName>
    </submittedName>
</protein>
<accession>A0A944M773</accession>
<comment type="caution">
    <text evidence="5">The sequence shown here is derived from an EMBL/GenBank/DDBJ whole genome shotgun (WGS) entry which is preliminary data.</text>
</comment>
<feature type="domain" description="4Fe-4S ferredoxin-type" evidence="4">
    <location>
        <begin position="255"/>
        <end position="287"/>
    </location>
</feature>
<evidence type="ECO:0000256" key="1">
    <source>
        <dbReference type="ARBA" id="ARBA00022723"/>
    </source>
</evidence>
<dbReference type="InterPro" id="IPR009051">
    <property type="entry name" value="Helical_ferredxn"/>
</dbReference>
<dbReference type="SUPFAM" id="SSF46548">
    <property type="entry name" value="alpha-helical ferredoxin"/>
    <property type="match status" value="1"/>
</dbReference>
<evidence type="ECO:0000313" key="5">
    <source>
        <dbReference type="EMBL" id="MBT2988375.1"/>
    </source>
</evidence>
<reference evidence="5 6" key="1">
    <citation type="submission" date="2021-05" db="EMBL/GenBank/DDBJ databases">
        <title>Genetic and Functional Diversity in Clade A Lucinid endosymbionts from the Bahamas.</title>
        <authorList>
            <person name="Giani N.M."/>
            <person name="Engel A.S."/>
            <person name="Campbell B.J."/>
        </authorList>
    </citation>
    <scope>NUCLEOTIDE SEQUENCE [LARGE SCALE GENOMIC DNA]</scope>
    <source>
        <strain evidence="5">LUC16012Gg_MoonRockCtena</strain>
    </source>
</reference>
<gene>
    <name evidence="5" type="ORF">KME65_05380</name>
</gene>
<dbReference type="PANTHER" id="PTHR40447:SF1">
    <property type="entry name" value="ANAEROBIC SULFITE REDUCTASE SUBUNIT A"/>
    <property type="match status" value="1"/>
</dbReference>
<dbReference type="Gene3D" id="1.10.1060.10">
    <property type="entry name" value="Alpha-helical ferredoxin"/>
    <property type="match status" value="1"/>
</dbReference>
<dbReference type="Pfam" id="PF17179">
    <property type="entry name" value="Fer4_22"/>
    <property type="match status" value="1"/>
</dbReference>
<evidence type="ECO:0000259" key="4">
    <source>
        <dbReference type="PROSITE" id="PS51379"/>
    </source>
</evidence>